<comment type="caution">
    <text evidence="1">The sequence shown here is derived from an EMBL/GenBank/DDBJ whole genome shotgun (WGS) entry which is preliminary data.</text>
</comment>
<organism evidence="1 2">
    <name type="scientific">Basidiobolus ranarum</name>
    <dbReference type="NCBI Taxonomy" id="34480"/>
    <lineage>
        <taxon>Eukaryota</taxon>
        <taxon>Fungi</taxon>
        <taxon>Fungi incertae sedis</taxon>
        <taxon>Zoopagomycota</taxon>
        <taxon>Entomophthoromycotina</taxon>
        <taxon>Basidiobolomycetes</taxon>
        <taxon>Basidiobolales</taxon>
        <taxon>Basidiobolaceae</taxon>
        <taxon>Basidiobolus</taxon>
    </lineage>
</organism>
<gene>
    <name evidence="1" type="ORF">K7432_015158</name>
</gene>
<name>A0ABR2VPD1_9FUNG</name>
<proteinExistence type="predicted"/>
<accession>A0ABR2VPD1</accession>
<protein>
    <submittedName>
        <fullName evidence="1">Uncharacterized protein</fullName>
    </submittedName>
</protein>
<reference evidence="1 2" key="1">
    <citation type="submission" date="2023-04" db="EMBL/GenBank/DDBJ databases">
        <title>Genome of Basidiobolus ranarum AG-B5.</title>
        <authorList>
            <person name="Stajich J.E."/>
            <person name="Carter-House D."/>
            <person name="Gryganskyi A."/>
        </authorList>
    </citation>
    <scope>NUCLEOTIDE SEQUENCE [LARGE SCALE GENOMIC DNA]</scope>
    <source>
        <strain evidence="1 2">AG-B5</strain>
    </source>
</reference>
<keyword evidence="2" id="KW-1185">Reference proteome</keyword>
<dbReference type="Proteomes" id="UP001479436">
    <property type="component" value="Unassembled WGS sequence"/>
</dbReference>
<evidence type="ECO:0000313" key="1">
    <source>
        <dbReference type="EMBL" id="KAK9686454.1"/>
    </source>
</evidence>
<dbReference type="EMBL" id="JASJQH010008826">
    <property type="protein sequence ID" value="KAK9686454.1"/>
    <property type="molecule type" value="Genomic_DNA"/>
</dbReference>
<sequence>MNSVLVAFSLAQPVLNTTHDISKQHSTIDNISNKNTPTTPPNCPYEFHGLSLSKLTQFCESIIESPCSYEIKPITLNTFSVEGASAATRYVILLSGPPSQIIATQRSLLEKYPSEASVTLKVRCRRDLCEGDTWKPEVQVQIDDIIRDEGVDINFSPVNTEVFADFKSGSNDTYLSINGKPSSVEKVRQEIVRLEQSHVSGI</sequence>
<evidence type="ECO:0000313" key="2">
    <source>
        <dbReference type="Proteomes" id="UP001479436"/>
    </source>
</evidence>